<feature type="non-terminal residue" evidence="1">
    <location>
        <position position="1"/>
    </location>
</feature>
<accession>X1BW53</accession>
<gene>
    <name evidence="1" type="ORF">S01H4_28440</name>
</gene>
<evidence type="ECO:0000313" key="1">
    <source>
        <dbReference type="EMBL" id="GAG85372.1"/>
    </source>
</evidence>
<dbReference type="EMBL" id="BART01014144">
    <property type="protein sequence ID" value="GAG85372.1"/>
    <property type="molecule type" value="Genomic_DNA"/>
</dbReference>
<sequence>PEMLAENQERVANGYSQAHGPEQWKTFREAWEVNIGHNACIELFNRSYDD</sequence>
<dbReference type="AlphaFoldDB" id="X1BW53"/>
<protein>
    <submittedName>
        <fullName evidence="1">Uncharacterized protein</fullName>
    </submittedName>
</protein>
<organism evidence="1">
    <name type="scientific">marine sediment metagenome</name>
    <dbReference type="NCBI Taxonomy" id="412755"/>
    <lineage>
        <taxon>unclassified sequences</taxon>
        <taxon>metagenomes</taxon>
        <taxon>ecological metagenomes</taxon>
    </lineage>
</organism>
<comment type="caution">
    <text evidence="1">The sequence shown here is derived from an EMBL/GenBank/DDBJ whole genome shotgun (WGS) entry which is preliminary data.</text>
</comment>
<reference evidence="1" key="1">
    <citation type="journal article" date="2014" name="Front. Microbiol.">
        <title>High frequency of phylogenetically diverse reductive dehalogenase-homologous genes in deep subseafloor sedimentary metagenomes.</title>
        <authorList>
            <person name="Kawai M."/>
            <person name="Futagami T."/>
            <person name="Toyoda A."/>
            <person name="Takaki Y."/>
            <person name="Nishi S."/>
            <person name="Hori S."/>
            <person name="Arai W."/>
            <person name="Tsubouchi T."/>
            <person name="Morono Y."/>
            <person name="Uchiyama I."/>
            <person name="Ito T."/>
            <person name="Fujiyama A."/>
            <person name="Inagaki F."/>
            <person name="Takami H."/>
        </authorList>
    </citation>
    <scope>NUCLEOTIDE SEQUENCE</scope>
    <source>
        <strain evidence="1">Expedition CK06-06</strain>
    </source>
</reference>
<proteinExistence type="predicted"/>
<name>X1BW53_9ZZZZ</name>